<keyword evidence="4" id="KW-0479">Metal-binding</keyword>
<comment type="caution">
    <text evidence="9">The sequence shown here is derived from an EMBL/GenBank/DDBJ whole genome shotgun (WGS) entry which is preliminary data.</text>
</comment>
<dbReference type="PROSITE" id="PS01305">
    <property type="entry name" value="MOAA_NIFB_PQQE"/>
    <property type="match status" value="1"/>
</dbReference>
<gene>
    <name evidence="9" type="ORF">LCGC14_2166230</name>
</gene>
<dbReference type="EMBL" id="LAZR01027884">
    <property type="protein sequence ID" value="KKL64314.1"/>
    <property type="molecule type" value="Genomic_DNA"/>
</dbReference>
<feature type="non-terminal residue" evidence="9">
    <location>
        <position position="108"/>
    </location>
</feature>
<organism evidence="9">
    <name type="scientific">marine sediment metagenome</name>
    <dbReference type="NCBI Taxonomy" id="412755"/>
    <lineage>
        <taxon>unclassified sequences</taxon>
        <taxon>metagenomes</taxon>
        <taxon>ecological metagenomes</taxon>
    </lineage>
</organism>
<evidence type="ECO:0000313" key="9">
    <source>
        <dbReference type="EMBL" id="KKL64314.1"/>
    </source>
</evidence>
<dbReference type="GO" id="GO:0051539">
    <property type="term" value="F:4 iron, 4 sulfur cluster binding"/>
    <property type="evidence" value="ECO:0007669"/>
    <property type="project" value="UniProtKB-KW"/>
</dbReference>
<dbReference type="PANTHER" id="PTHR11228">
    <property type="entry name" value="RADICAL SAM DOMAIN PROTEIN"/>
    <property type="match status" value="1"/>
</dbReference>
<dbReference type="GO" id="GO:0046872">
    <property type="term" value="F:metal ion binding"/>
    <property type="evidence" value="ECO:0007669"/>
    <property type="project" value="UniProtKB-KW"/>
</dbReference>
<proteinExistence type="predicted"/>
<dbReference type="PANTHER" id="PTHR11228:SF7">
    <property type="entry name" value="PQQA PEPTIDE CYCLASE"/>
    <property type="match status" value="1"/>
</dbReference>
<evidence type="ECO:0000256" key="3">
    <source>
        <dbReference type="ARBA" id="ARBA00022691"/>
    </source>
</evidence>
<accession>A0A0F9DRG1</accession>
<keyword evidence="7" id="KW-0411">Iron-sulfur</keyword>
<dbReference type="SUPFAM" id="SSF102114">
    <property type="entry name" value="Radical SAM enzymes"/>
    <property type="match status" value="1"/>
</dbReference>
<dbReference type="InterPro" id="IPR013785">
    <property type="entry name" value="Aldolase_TIM"/>
</dbReference>
<evidence type="ECO:0000259" key="8">
    <source>
        <dbReference type="PROSITE" id="PS51918"/>
    </source>
</evidence>
<dbReference type="SFLD" id="SFLDG01067">
    <property type="entry name" value="SPASM/twitch_domain_containing"/>
    <property type="match status" value="1"/>
</dbReference>
<dbReference type="PROSITE" id="PS51918">
    <property type="entry name" value="RADICAL_SAM"/>
    <property type="match status" value="1"/>
</dbReference>
<evidence type="ECO:0000256" key="1">
    <source>
        <dbReference type="ARBA" id="ARBA00001966"/>
    </source>
</evidence>
<evidence type="ECO:0000256" key="4">
    <source>
        <dbReference type="ARBA" id="ARBA00022723"/>
    </source>
</evidence>
<sequence length="108" mass="12068">MSKIESYSAASTFPAKLLHQKVIKDGKIIPIHPQIYITNRCNLNCSFCSCSDRQKTLEMKFDEVKEVIDILEDAGAKAITISGGGEPLLHPEINKIIDYIEFKNNEVG</sequence>
<dbReference type="GO" id="GO:0016491">
    <property type="term" value="F:oxidoreductase activity"/>
    <property type="evidence" value="ECO:0007669"/>
    <property type="project" value="UniProtKB-KW"/>
</dbReference>
<dbReference type="Pfam" id="PF04055">
    <property type="entry name" value="Radical_SAM"/>
    <property type="match status" value="1"/>
</dbReference>
<dbReference type="InterPro" id="IPR000385">
    <property type="entry name" value="MoaA_NifB_PqqE_Fe-S-bd_CS"/>
</dbReference>
<comment type="cofactor">
    <cofactor evidence="1">
        <name>[4Fe-4S] cluster</name>
        <dbReference type="ChEBI" id="CHEBI:49883"/>
    </cofactor>
</comment>
<keyword evidence="5" id="KW-0560">Oxidoreductase</keyword>
<reference evidence="9" key="1">
    <citation type="journal article" date="2015" name="Nature">
        <title>Complex archaea that bridge the gap between prokaryotes and eukaryotes.</title>
        <authorList>
            <person name="Spang A."/>
            <person name="Saw J.H."/>
            <person name="Jorgensen S.L."/>
            <person name="Zaremba-Niedzwiedzka K."/>
            <person name="Martijn J."/>
            <person name="Lind A.E."/>
            <person name="van Eijk R."/>
            <person name="Schleper C."/>
            <person name="Guy L."/>
            <person name="Ettema T.J."/>
        </authorList>
    </citation>
    <scope>NUCLEOTIDE SEQUENCE</scope>
</reference>
<dbReference type="InterPro" id="IPR050377">
    <property type="entry name" value="Radical_SAM_PqqE_MftC-like"/>
</dbReference>
<evidence type="ECO:0000256" key="6">
    <source>
        <dbReference type="ARBA" id="ARBA00023004"/>
    </source>
</evidence>
<dbReference type="Gene3D" id="3.20.20.70">
    <property type="entry name" value="Aldolase class I"/>
    <property type="match status" value="1"/>
</dbReference>
<evidence type="ECO:0000256" key="7">
    <source>
        <dbReference type="ARBA" id="ARBA00023014"/>
    </source>
</evidence>
<keyword evidence="3" id="KW-0949">S-adenosyl-L-methionine</keyword>
<dbReference type="SFLD" id="SFLDS00029">
    <property type="entry name" value="Radical_SAM"/>
    <property type="match status" value="1"/>
</dbReference>
<dbReference type="InterPro" id="IPR007197">
    <property type="entry name" value="rSAM"/>
</dbReference>
<protein>
    <recommendedName>
        <fullName evidence="8">Radical SAM core domain-containing protein</fullName>
    </recommendedName>
</protein>
<dbReference type="CDD" id="cd01335">
    <property type="entry name" value="Radical_SAM"/>
    <property type="match status" value="1"/>
</dbReference>
<name>A0A0F9DRG1_9ZZZZ</name>
<keyword evidence="6" id="KW-0408">Iron</keyword>
<dbReference type="InterPro" id="IPR058240">
    <property type="entry name" value="rSAM_sf"/>
</dbReference>
<evidence type="ECO:0000256" key="5">
    <source>
        <dbReference type="ARBA" id="ARBA00023002"/>
    </source>
</evidence>
<keyword evidence="2" id="KW-0004">4Fe-4S</keyword>
<evidence type="ECO:0000256" key="2">
    <source>
        <dbReference type="ARBA" id="ARBA00022485"/>
    </source>
</evidence>
<dbReference type="AlphaFoldDB" id="A0A0F9DRG1"/>
<feature type="domain" description="Radical SAM core" evidence="8">
    <location>
        <begin position="27"/>
        <end position="108"/>
    </location>
</feature>